<protein>
    <recommendedName>
        <fullName evidence="1">LexA repressor DNA-binding domain-containing protein</fullName>
    </recommendedName>
</protein>
<dbReference type="AlphaFoldDB" id="A0A430UKI4"/>
<accession>A0A430UKI4</accession>
<dbReference type="Pfam" id="PF01726">
    <property type="entry name" value="LexA_DNA_bind"/>
    <property type="match status" value="1"/>
</dbReference>
<evidence type="ECO:0000313" key="2">
    <source>
        <dbReference type="EMBL" id="RTI03814.1"/>
    </source>
</evidence>
<dbReference type="InterPro" id="IPR036388">
    <property type="entry name" value="WH-like_DNA-bd_sf"/>
</dbReference>
<dbReference type="RefSeq" id="WP_126218956.1">
    <property type="nucleotide sequence ID" value="NZ_PEMG01000476.1"/>
</dbReference>
<dbReference type="Proteomes" id="UP000287173">
    <property type="component" value="Unassembled WGS sequence"/>
</dbReference>
<dbReference type="EMBL" id="PEMG01000476">
    <property type="protein sequence ID" value="RTI03814.1"/>
    <property type="molecule type" value="Genomic_DNA"/>
</dbReference>
<dbReference type="GO" id="GO:0004252">
    <property type="term" value="F:serine-type endopeptidase activity"/>
    <property type="evidence" value="ECO:0007669"/>
    <property type="project" value="InterPro"/>
</dbReference>
<evidence type="ECO:0000313" key="3">
    <source>
        <dbReference type="Proteomes" id="UP000287173"/>
    </source>
</evidence>
<proteinExistence type="predicted"/>
<dbReference type="SUPFAM" id="SSF46785">
    <property type="entry name" value="Winged helix' DNA-binding domain"/>
    <property type="match status" value="1"/>
</dbReference>
<organism evidence="2 3">
    <name type="scientific">Thermus scotoductus</name>
    <dbReference type="NCBI Taxonomy" id="37636"/>
    <lineage>
        <taxon>Bacteria</taxon>
        <taxon>Thermotogati</taxon>
        <taxon>Deinococcota</taxon>
        <taxon>Deinococci</taxon>
        <taxon>Thermales</taxon>
        <taxon>Thermaceae</taxon>
        <taxon>Thermus</taxon>
    </lineage>
</organism>
<dbReference type="Gene3D" id="1.10.10.10">
    <property type="entry name" value="Winged helix-like DNA-binding domain superfamily/Winged helix DNA-binding domain"/>
    <property type="match status" value="1"/>
</dbReference>
<feature type="domain" description="LexA repressor DNA-binding" evidence="1">
    <location>
        <begin position="8"/>
        <end position="64"/>
    </location>
</feature>
<comment type="caution">
    <text evidence="2">The sequence shown here is derived from an EMBL/GenBank/DDBJ whole genome shotgun (WGS) entry which is preliminary data.</text>
</comment>
<gene>
    <name evidence="2" type="ORF">CSW30_14530</name>
</gene>
<sequence length="108" mass="11817">MTLSFLASLTAKRQETLKALLAFLAREGRFPTGQELAGTMGINPDSVWYRLRALSREGLVSRKGGVYTLTEKGLATVQALGSSVWRDDEEVQKALRLLGYGGAAEDKR</sequence>
<reference evidence="2 3" key="1">
    <citation type="journal article" date="2019" name="Extremophiles">
        <title>Biogeography of thermophiles and predominance of Thermus scotoductus in domestic water heaters.</title>
        <authorList>
            <person name="Wilpiszeski R.L."/>
            <person name="Zhang Z."/>
            <person name="House C.H."/>
        </authorList>
    </citation>
    <scope>NUCLEOTIDE SEQUENCE [LARGE SCALE GENOMIC DNA]</scope>
    <source>
        <strain evidence="2 3">17_S17</strain>
    </source>
</reference>
<evidence type="ECO:0000259" key="1">
    <source>
        <dbReference type="Pfam" id="PF01726"/>
    </source>
</evidence>
<dbReference type="InterPro" id="IPR036390">
    <property type="entry name" value="WH_DNA-bd_sf"/>
</dbReference>
<name>A0A430UKI4_THESC</name>
<dbReference type="InterPro" id="IPR006199">
    <property type="entry name" value="LexA_DNA-bd_dom"/>
</dbReference>
<dbReference type="GO" id="GO:0006508">
    <property type="term" value="P:proteolysis"/>
    <property type="evidence" value="ECO:0007669"/>
    <property type="project" value="InterPro"/>
</dbReference>